<sequence length="427" mass="45662">MSVEAKVGAFTLAGLALLAGVVIMLSGFRLGGDKGYTLYAGFKQVVGVEPQSAVRLSGVPVGKVKSVANDGRGVTVTLQINDGVQIPKGSQVSIGSSGIMSDKFINITPGESSAGYLSDGDYLTGQDEASMDEMLQTASKVITEAQELLSSMNNIVGNEAFQTSIVQMVVNMRDTTAHINGMMAALEATINANQGNINQILTNMNMITGSLNRTMNNVEAMMANLATVGADPQTAENLRLTLDNIAQTSEKIRVVSEGLAKVAGDEKTVEDVKKTIHNARELTEKAKRGKEKLEAIKTSGELSTLYSGSAHDWDTNWNFTAALDKGPFLTFGLEDMGEANRVNFQVGKRKGNLAARVGAIHGDAGVGLDAYAGKNFKFSAEAYDFDDTAVRLGAQLRLKDNTWLMGQWQNVNDKDRRAAYVGLKQAF</sequence>
<evidence type="ECO:0000256" key="1">
    <source>
        <dbReference type="SAM" id="Phobius"/>
    </source>
</evidence>
<proteinExistence type="predicted"/>
<dbReference type="Proteomes" id="UP000007887">
    <property type="component" value="Chromosome"/>
</dbReference>
<dbReference type="InterPro" id="IPR052336">
    <property type="entry name" value="MlaD_Phospholipid_Transporter"/>
</dbReference>
<reference evidence="3 4" key="1">
    <citation type="submission" date="2011-10" db="EMBL/GenBank/DDBJ databases">
        <title>Whole genome sequence of Selenomonas ruminantium subsp. lactilytica TAM6421.</title>
        <authorList>
            <person name="Oguchi A."/>
            <person name="Ankai A."/>
            <person name="Kaneko J."/>
            <person name="Yamada-Narita S."/>
            <person name="Fukui S."/>
            <person name="Takahashi M."/>
            <person name="Onodera T."/>
            <person name="Kojima S."/>
            <person name="Fushimi T."/>
            <person name="Abe N."/>
            <person name="Kamio Y."/>
            <person name="Yamazaki S."/>
            <person name="Fujita N."/>
        </authorList>
    </citation>
    <scope>NUCLEOTIDE SEQUENCE [LARGE SCALE GENOMIC DNA]</scope>
    <source>
        <strain evidence="4">NBRC 103574 / TAM6421</strain>
    </source>
</reference>
<dbReference type="KEGG" id="sri:SELR_26110"/>
<evidence type="ECO:0000313" key="3">
    <source>
        <dbReference type="EMBL" id="BAL84319.1"/>
    </source>
</evidence>
<keyword evidence="1" id="KW-0812">Transmembrane</keyword>
<dbReference type="PANTHER" id="PTHR33371">
    <property type="entry name" value="INTERMEMBRANE PHOSPHOLIPID TRANSPORT SYSTEM BINDING PROTEIN MLAD-RELATED"/>
    <property type="match status" value="1"/>
</dbReference>
<dbReference type="EMBL" id="AP012292">
    <property type="protein sequence ID" value="BAL84319.1"/>
    <property type="molecule type" value="Genomic_DNA"/>
</dbReference>
<organism evidence="3 4">
    <name type="scientific">Selenomonas ruminantium subsp. lactilytica (strain NBRC 103574 / TAM6421)</name>
    <dbReference type="NCBI Taxonomy" id="927704"/>
    <lineage>
        <taxon>Bacteria</taxon>
        <taxon>Bacillati</taxon>
        <taxon>Bacillota</taxon>
        <taxon>Negativicutes</taxon>
        <taxon>Selenomonadales</taxon>
        <taxon>Selenomonadaceae</taxon>
        <taxon>Selenomonas</taxon>
    </lineage>
</organism>
<name>I0GU82_SELRL</name>
<protein>
    <submittedName>
        <fullName evidence="3">Putative ABC transporter periplasmic substrate-binding protein</fullName>
    </submittedName>
</protein>
<keyword evidence="1" id="KW-1133">Transmembrane helix</keyword>
<feature type="transmembrane region" description="Helical" evidence="1">
    <location>
        <begin position="7"/>
        <end position="28"/>
    </location>
</feature>
<keyword evidence="1" id="KW-0472">Membrane</keyword>
<dbReference type="HOGENOM" id="CLU_052141_0_0_9"/>
<dbReference type="RefSeq" id="WP_014425738.1">
    <property type="nucleotide sequence ID" value="NC_017068.1"/>
</dbReference>
<dbReference type="OrthoDB" id="9764664at2"/>
<feature type="domain" description="Mce/MlaD" evidence="2">
    <location>
        <begin position="34"/>
        <end position="110"/>
    </location>
</feature>
<gene>
    <name evidence="3" type="ordered locus">SELR_26110</name>
</gene>
<accession>I0GU82</accession>
<dbReference type="PANTHER" id="PTHR33371:SF4">
    <property type="entry name" value="INTERMEMBRANE PHOSPHOLIPID TRANSPORT SYSTEM BINDING PROTEIN MLAD"/>
    <property type="match status" value="1"/>
</dbReference>
<dbReference type="AlphaFoldDB" id="I0GU82"/>
<dbReference type="Pfam" id="PF02470">
    <property type="entry name" value="MlaD"/>
    <property type="match status" value="1"/>
</dbReference>
<evidence type="ECO:0000259" key="2">
    <source>
        <dbReference type="Pfam" id="PF02470"/>
    </source>
</evidence>
<dbReference type="PATRIC" id="fig|927704.6.peg.2696"/>
<dbReference type="InterPro" id="IPR003399">
    <property type="entry name" value="Mce/MlaD"/>
</dbReference>
<dbReference type="eggNOG" id="COG1463">
    <property type="taxonomic scope" value="Bacteria"/>
</dbReference>
<evidence type="ECO:0000313" key="4">
    <source>
        <dbReference type="Proteomes" id="UP000007887"/>
    </source>
</evidence>